<dbReference type="Proteomes" id="UP000297693">
    <property type="component" value="Unassembled WGS sequence"/>
</dbReference>
<gene>
    <name evidence="3" type="ORF">EHQ58_16790</name>
</gene>
<dbReference type="SUPFAM" id="SSF53300">
    <property type="entry name" value="vWA-like"/>
    <property type="match status" value="1"/>
</dbReference>
<dbReference type="PROSITE" id="PS50234">
    <property type="entry name" value="VWFA"/>
    <property type="match status" value="1"/>
</dbReference>
<accession>A0A4R9JVC7</accession>
<dbReference type="Gene3D" id="3.40.50.410">
    <property type="entry name" value="von Willebrand factor, type A domain"/>
    <property type="match status" value="1"/>
</dbReference>
<keyword evidence="1" id="KW-0472">Membrane</keyword>
<name>A0A4R9JVC7_9LEPT</name>
<evidence type="ECO:0000256" key="1">
    <source>
        <dbReference type="SAM" id="Phobius"/>
    </source>
</evidence>
<dbReference type="SMART" id="SM00327">
    <property type="entry name" value="VWA"/>
    <property type="match status" value="1"/>
</dbReference>
<evidence type="ECO:0000259" key="2">
    <source>
        <dbReference type="PROSITE" id="PS50234"/>
    </source>
</evidence>
<dbReference type="EMBL" id="RQGD01000046">
    <property type="protein sequence ID" value="TGL56286.1"/>
    <property type="molecule type" value="Genomic_DNA"/>
</dbReference>
<dbReference type="Pfam" id="PF13519">
    <property type="entry name" value="VWA_2"/>
    <property type="match status" value="1"/>
</dbReference>
<comment type="caution">
    <text evidence="3">The sequence shown here is derived from an EMBL/GenBank/DDBJ whole genome shotgun (WGS) entry which is preliminary data.</text>
</comment>
<dbReference type="OrthoDB" id="9783818at2"/>
<dbReference type="AlphaFoldDB" id="A0A4R9JVC7"/>
<organism evidence="3 4">
    <name type="scientific">Leptospira ognonensis</name>
    <dbReference type="NCBI Taxonomy" id="2484945"/>
    <lineage>
        <taxon>Bacteria</taxon>
        <taxon>Pseudomonadati</taxon>
        <taxon>Spirochaetota</taxon>
        <taxon>Spirochaetia</taxon>
        <taxon>Leptospirales</taxon>
        <taxon>Leptospiraceae</taxon>
        <taxon>Leptospira</taxon>
    </lineage>
</organism>
<evidence type="ECO:0000313" key="3">
    <source>
        <dbReference type="EMBL" id="TGL56286.1"/>
    </source>
</evidence>
<evidence type="ECO:0000313" key="4">
    <source>
        <dbReference type="Proteomes" id="UP000297693"/>
    </source>
</evidence>
<proteinExistence type="predicted"/>
<sequence length="356" mass="39847">MHLHTEKNKVSLRILISKISFFFSLSFLLVFNLYSESVTSNKRYVFIVDASGSMAEKIDGVTRMAIAKDQLMNFLSKLPKDSEVGLVAYGNRIAGCSSARLYQPIQKGGASAAITKLTSIIPSGSTPIAHTLELVGEYLLRDYKETEIIFISDGMESCEGDPAMTLHALKTRGKKFNLHILGIDLDPKAEEDLTALAKIGNGKYFTVKKREDMEYALLNLGGNLFISDTQASSPKKPYIKILSILPYSQTKGNESYIIHYEFEGITNQGNQLVQMNLFPREKSVQTKEVPPLREKRLGDLSQTEVQFQPDWRGKGKLVLNLNQNQESETSLELWSLESVPRILAKSDIKLLQNFSP</sequence>
<reference evidence="3" key="1">
    <citation type="journal article" date="2019" name="PLoS Negl. Trop. Dis.">
        <title>Revisiting the worldwide diversity of Leptospira species in the environment.</title>
        <authorList>
            <person name="Vincent A.T."/>
            <person name="Schiettekatte O."/>
            <person name="Bourhy P."/>
            <person name="Veyrier F.J."/>
            <person name="Picardeau M."/>
        </authorList>
    </citation>
    <scope>NUCLEOTIDE SEQUENCE [LARGE SCALE GENOMIC DNA]</scope>
    <source>
        <strain evidence="3">201702476</strain>
    </source>
</reference>
<protein>
    <submittedName>
        <fullName evidence="3">VWA domain-containing protein</fullName>
    </submittedName>
</protein>
<feature type="domain" description="VWFA" evidence="2">
    <location>
        <begin position="43"/>
        <end position="224"/>
    </location>
</feature>
<keyword evidence="1" id="KW-0812">Transmembrane</keyword>
<feature type="transmembrane region" description="Helical" evidence="1">
    <location>
        <begin position="12"/>
        <end position="34"/>
    </location>
</feature>
<dbReference type="InterPro" id="IPR036465">
    <property type="entry name" value="vWFA_dom_sf"/>
</dbReference>
<keyword evidence="4" id="KW-1185">Reference proteome</keyword>
<dbReference type="InterPro" id="IPR002035">
    <property type="entry name" value="VWF_A"/>
</dbReference>
<keyword evidence="1" id="KW-1133">Transmembrane helix</keyword>